<name>A0ABU9GCF5_COBMA</name>
<accession>A0ABU9GCF5</accession>
<protein>
    <submittedName>
        <fullName evidence="1">Uncharacterized protein</fullName>
    </submittedName>
</protein>
<gene>
    <name evidence="1" type="ORF">V6243_01300</name>
</gene>
<comment type="caution">
    <text evidence="1">The sequence shown here is derived from an EMBL/GenBank/DDBJ whole genome shotgun (WGS) entry which is preliminary data.</text>
</comment>
<evidence type="ECO:0000313" key="1">
    <source>
        <dbReference type="EMBL" id="MEL0615448.1"/>
    </source>
</evidence>
<keyword evidence="2" id="KW-1185">Reference proteome</keyword>
<proteinExistence type="predicted"/>
<reference evidence="1 2" key="1">
    <citation type="submission" date="2024-02" db="EMBL/GenBank/DDBJ databases">
        <title>Bacteria isolated from the canopy kelp, Nereocystis luetkeana.</title>
        <authorList>
            <person name="Pfister C.A."/>
            <person name="Younker I.T."/>
            <person name="Light S.H."/>
        </authorList>
    </citation>
    <scope>NUCLEOTIDE SEQUENCE [LARGE SCALE GENOMIC DNA]</scope>
    <source>
        <strain evidence="1 2">TI.5.07</strain>
    </source>
</reference>
<organism evidence="1 2">
    <name type="scientific">Cobetia marina</name>
    <name type="common">Deleya marina</name>
    <dbReference type="NCBI Taxonomy" id="28258"/>
    <lineage>
        <taxon>Bacteria</taxon>
        <taxon>Pseudomonadati</taxon>
        <taxon>Pseudomonadota</taxon>
        <taxon>Gammaproteobacteria</taxon>
        <taxon>Oceanospirillales</taxon>
        <taxon>Halomonadaceae</taxon>
        <taxon>Cobetia</taxon>
    </lineage>
</organism>
<sequence>MELSVVPSLPFKPLTAHPLSWMNRPDDLVHPLAPWMRCQQVFWSLGLQAYQQELAFIQLCQLKGLEMTQALLAGDWQEARTSPELLGKLAGDVTEHALTRMKRLQTLNEELQDAIWEEI</sequence>
<evidence type="ECO:0000313" key="2">
    <source>
        <dbReference type="Proteomes" id="UP001378242"/>
    </source>
</evidence>
<dbReference type="RefSeq" id="WP_176493923.1">
    <property type="nucleotide sequence ID" value="NZ_CP047970.1"/>
</dbReference>
<dbReference type="EMBL" id="JBAKAP010000001">
    <property type="protein sequence ID" value="MEL0615448.1"/>
    <property type="molecule type" value="Genomic_DNA"/>
</dbReference>
<dbReference type="Proteomes" id="UP001378242">
    <property type="component" value="Unassembled WGS sequence"/>
</dbReference>